<reference evidence="2" key="2">
    <citation type="submission" date="2015-01" db="EMBL/GenBank/DDBJ databases">
        <title>Evolutionary Origins and Diversification of the Mycorrhizal Mutualists.</title>
        <authorList>
            <consortium name="DOE Joint Genome Institute"/>
            <consortium name="Mycorrhizal Genomics Consortium"/>
            <person name="Kohler A."/>
            <person name="Kuo A."/>
            <person name="Nagy L.G."/>
            <person name="Floudas D."/>
            <person name="Copeland A."/>
            <person name="Barry K.W."/>
            <person name="Cichocki N."/>
            <person name="Veneault-Fourrey C."/>
            <person name="LaButti K."/>
            <person name="Lindquist E.A."/>
            <person name="Lipzen A."/>
            <person name="Lundell T."/>
            <person name="Morin E."/>
            <person name="Murat C."/>
            <person name="Riley R."/>
            <person name="Ohm R."/>
            <person name="Sun H."/>
            <person name="Tunlid A."/>
            <person name="Henrissat B."/>
            <person name="Grigoriev I.V."/>
            <person name="Hibbett D.S."/>
            <person name="Martin F."/>
        </authorList>
    </citation>
    <scope>NUCLEOTIDE SEQUENCE [LARGE SCALE GENOMIC DNA]</scope>
    <source>
        <strain evidence="2">h7</strain>
    </source>
</reference>
<dbReference type="EMBL" id="KN831793">
    <property type="protein sequence ID" value="KIM38087.1"/>
    <property type="molecule type" value="Genomic_DNA"/>
</dbReference>
<proteinExistence type="predicted"/>
<dbReference type="AlphaFoldDB" id="A0A0C2YAR2"/>
<sequence length="146" mass="16208">MDKEPRNAASASQYILIGSIIWIAWKVSVGLEGGHYDDILTWYIGLYRRFMSEGNVGRESGENYSSGARTYLGLQHHGPSPTFPVPTGSKLIRPTQMSVPIDVDVGTWVPYIPRWRGYAKAQGVREWKARTGRYCVATVGISAMAV</sequence>
<reference evidence="1 2" key="1">
    <citation type="submission" date="2014-04" db="EMBL/GenBank/DDBJ databases">
        <authorList>
            <consortium name="DOE Joint Genome Institute"/>
            <person name="Kuo A."/>
            <person name="Gay G."/>
            <person name="Dore J."/>
            <person name="Kohler A."/>
            <person name="Nagy L.G."/>
            <person name="Floudas D."/>
            <person name="Copeland A."/>
            <person name="Barry K.W."/>
            <person name="Cichocki N."/>
            <person name="Veneault-Fourrey C."/>
            <person name="LaButti K."/>
            <person name="Lindquist E.A."/>
            <person name="Lipzen A."/>
            <person name="Lundell T."/>
            <person name="Morin E."/>
            <person name="Murat C."/>
            <person name="Sun H."/>
            <person name="Tunlid A."/>
            <person name="Henrissat B."/>
            <person name="Grigoriev I.V."/>
            <person name="Hibbett D.S."/>
            <person name="Martin F."/>
            <person name="Nordberg H.P."/>
            <person name="Cantor M.N."/>
            <person name="Hua S.X."/>
        </authorList>
    </citation>
    <scope>NUCLEOTIDE SEQUENCE [LARGE SCALE GENOMIC DNA]</scope>
    <source>
        <strain evidence="2">h7</strain>
    </source>
</reference>
<name>A0A0C2YAR2_HEBCY</name>
<dbReference type="HOGENOM" id="CLU_1777686_0_0_1"/>
<accession>A0A0C2YAR2</accession>
<gene>
    <name evidence="1" type="ORF">M413DRAFT_13046</name>
</gene>
<organism evidence="1 2">
    <name type="scientific">Hebeloma cylindrosporum</name>
    <dbReference type="NCBI Taxonomy" id="76867"/>
    <lineage>
        <taxon>Eukaryota</taxon>
        <taxon>Fungi</taxon>
        <taxon>Dikarya</taxon>
        <taxon>Basidiomycota</taxon>
        <taxon>Agaricomycotina</taxon>
        <taxon>Agaricomycetes</taxon>
        <taxon>Agaricomycetidae</taxon>
        <taxon>Agaricales</taxon>
        <taxon>Agaricineae</taxon>
        <taxon>Hymenogastraceae</taxon>
        <taxon>Hebeloma</taxon>
    </lineage>
</organism>
<keyword evidence="2" id="KW-1185">Reference proteome</keyword>
<evidence type="ECO:0000313" key="1">
    <source>
        <dbReference type="EMBL" id="KIM38087.1"/>
    </source>
</evidence>
<evidence type="ECO:0000313" key="2">
    <source>
        <dbReference type="Proteomes" id="UP000053424"/>
    </source>
</evidence>
<protein>
    <submittedName>
        <fullName evidence="1">Uncharacterized protein</fullName>
    </submittedName>
</protein>
<dbReference type="Proteomes" id="UP000053424">
    <property type="component" value="Unassembled WGS sequence"/>
</dbReference>